<reference evidence="2" key="1">
    <citation type="submission" date="2016-06" db="UniProtKB">
        <authorList>
            <consortium name="WormBaseParasite"/>
        </authorList>
    </citation>
    <scope>IDENTIFICATION</scope>
</reference>
<evidence type="ECO:0000313" key="2">
    <source>
        <dbReference type="WBParaSite" id="GPUH_0002578201-mRNA-1"/>
    </source>
</evidence>
<dbReference type="WBParaSite" id="GPUH_0002578201-mRNA-1">
    <property type="protein sequence ID" value="GPUH_0002578201-mRNA-1"/>
    <property type="gene ID" value="GPUH_0002578201"/>
</dbReference>
<proteinExistence type="predicted"/>
<protein>
    <submittedName>
        <fullName evidence="2">GCV_T_C domain-containing protein</fullName>
    </submittedName>
</protein>
<organism evidence="2">
    <name type="scientific">Gongylonema pulchrum</name>
    <dbReference type="NCBI Taxonomy" id="637853"/>
    <lineage>
        <taxon>Eukaryota</taxon>
        <taxon>Metazoa</taxon>
        <taxon>Ecdysozoa</taxon>
        <taxon>Nematoda</taxon>
        <taxon>Chromadorea</taxon>
        <taxon>Rhabditida</taxon>
        <taxon>Spirurina</taxon>
        <taxon>Spiruromorpha</taxon>
        <taxon>Spiruroidea</taxon>
        <taxon>Gongylonematidae</taxon>
        <taxon>Gongylonema</taxon>
    </lineage>
</organism>
<dbReference type="InterPro" id="IPR013977">
    <property type="entry name" value="GcvT_C"/>
</dbReference>
<accession>A0A183EXR1</accession>
<dbReference type="AlphaFoldDB" id="A0A183EXR1"/>
<name>A0A183EXR1_9BILA</name>
<feature type="domain" description="Aminomethyltransferase C-terminal" evidence="1">
    <location>
        <begin position="30"/>
        <end position="71"/>
    </location>
</feature>
<dbReference type="Pfam" id="PF08669">
    <property type="entry name" value="GCV_T_C"/>
    <property type="match status" value="1"/>
</dbReference>
<sequence>LNTNPYECGMSHIVLVICEPLTELQGWRTVPKRMEVIRKEGSEDRVGQITSGTYSVRLNRPLAFAWVHMDITPEDKSNHQTCFHRMFVIIYLVLSCSWR</sequence>
<dbReference type="InterPro" id="IPR029043">
    <property type="entry name" value="GcvT/YgfZ_C"/>
</dbReference>
<evidence type="ECO:0000259" key="1">
    <source>
        <dbReference type="Pfam" id="PF08669"/>
    </source>
</evidence>
<dbReference type="SUPFAM" id="SSF101790">
    <property type="entry name" value="Aminomethyltransferase beta-barrel domain"/>
    <property type="match status" value="1"/>
</dbReference>
<dbReference type="Gene3D" id="2.40.30.110">
    <property type="entry name" value="Aminomethyltransferase beta-barrel domains"/>
    <property type="match status" value="1"/>
</dbReference>